<dbReference type="InParanoid" id="F4RHV6"/>
<dbReference type="VEuPathDB" id="FungiDB:MELLADRAFT_105359"/>
<dbReference type="RefSeq" id="XP_007408656.1">
    <property type="nucleotide sequence ID" value="XM_007408594.1"/>
</dbReference>
<feature type="region of interest" description="Disordered" evidence="1">
    <location>
        <begin position="202"/>
        <end position="240"/>
    </location>
</feature>
<reference evidence="3" key="1">
    <citation type="journal article" date="2011" name="Proc. Natl. Acad. Sci. U.S.A.">
        <title>Obligate biotrophy features unraveled by the genomic analysis of rust fungi.</title>
        <authorList>
            <person name="Duplessis S."/>
            <person name="Cuomo C.A."/>
            <person name="Lin Y.-C."/>
            <person name="Aerts A."/>
            <person name="Tisserant E."/>
            <person name="Veneault-Fourrey C."/>
            <person name="Joly D.L."/>
            <person name="Hacquard S."/>
            <person name="Amselem J."/>
            <person name="Cantarel B.L."/>
            <person name="Chiu R."/>
            <person name="Coutinho P.M."/>
            <person name="Feau N."/>
            <person name="Field M."/>
            <person name="Frey P."/>
            <person name="Gelhaye E."/>
            <person name="Goldberg J."/>
            <person name="Grabherr M.G."/>
            <person name="Kodira C.D."/>
            <person name="Kohler A."/>
            <person name="Kuees U."/>
            <person name="Lindquist E.A."/>
            <person name="Lucas S.M."/>
            <person name="Mago R."/>
            <person name="Mauceli E."/>
            <person name="Morin E."/>
            <person name="Murat C."/>
            <person name="Pangilinan J.L."/>
            <person name="Park R."/>
            <person name="Pearson M."/>
            <person name="Quesneville H."/>
            <person name="Rouhier N."/>
            <person name="Sakthikumar S."/>
            <person name="Salamov A.A."/>
            <person name="Schmutz J."/>
            <person name="Selles B."/>
            <person name="Shapiro H."/>
            <person name="Tanguay P."/>
            <person name="Tuskan G.A."/>
            <person name="Henrissat B."/>
            <person name="Van de Peer Y."/>
            <person name="Rouze P."/>
            <person name="Ellis J.G."/>
            <person name="Dodds P.N."/>
            <person name="Schein J.E."/>
            <person name="Zhong S."/>
            <person name="Hamelin R.C."/>
            <person name="Grigoriev I.V."/>
            <person name="Szabo L.J."/>
            <person name="Martin F."/>
        </authorList>
    </citation>
    <scope>NUCLEOTIDE SEQUENCE [LARGE SCALE GENOMIC DNA]</scope>
    <source>
        <strain evidence="3">98AG31 / pathotype 3-4-7</strain>
    </source>
</reference>
<dbReference type="HOGENOM" id="CLU_500650_0_0_1"/>
<dbReference type="Gene3D" id="3.80.10.10">
    <property type="entry name" value="Ribonuclease Inhibitor"/>
    <property type="match status" value="1"/>
</dbReference>
<keyword evidence="3" id="KW-1185">Reference proteome</keyword>
<feature type="compositionally biased region" description="Low complexity" evidence="1">
    <location>
        <begin position="1"/>
        <end position="24"/>
    </location>
</feature>
<dbReference type="EMBL" id="GL883102">
    <property type="protein sequence ID" value="EGG07891.1"/>
    <property type="molecule type" value="Genomic_DNA"/>
</dbReference>
<dbReference type="AlphaFoldDB" id="F4RHV6"/>
<feature type="compositionally biased region" description="Polar residues" evidence="1">
    <location>
        <begin position="202"/>
        <end position="216"/>
    </location>
</feature>
<dbReference type="SUPFAM" id="SSF52047">
    <property type="entry name" value="RNI-like"/>
    <property type="match status" value="1"/>
</dbReference>
<dbReference type="Proteomes" id="UP000001072">
    <property type="component" value="Unassembled WGS sequence"/>
</dbReference>
<dbReference type="GeneID" id="18922583"/>
<evidence type="ECO:0000256" key="1">
    <source>
        <dbReference type="SAM" id="MobiDB-lite"/>
    </source>
</evidence>
<organism evidence="3">
    <name type="scientific">Melampsora larici-populina (strain 98AG31 / pathotype 3-4-7)</name>
    <name type="common">Poplar leaf rust fungus</name>
    <dbReference type="NCBI Taxonomy" id="747676"/>
    <lineage>
        <taxon>Eukaryota</taxon>
        <taxon>Fungi</taxon>
        <taxon>Dikarya</taxon>
        <taxon>Basidiomycota</taxon>
        <taxon>Pucciniomycotina</taxon>
        <taxon>Pucciniomycetes</taxon>
        <taxon>Pucciniales</taxon>
        <taxon>Melampsoraceae</taxon>
        <taxon>Melampsora</taxon>
    </lineage>
</organism>
<sequence>MTSKSTTITTQPSSSSSSTSSSTSVPTRMTHRCLENLELLYIFTSHLSTSDLVNCLRISKLWHQVSSYHLWSSKPLSIPSLKSNHFLNSSIHQSSLTFPIINSLNINLSQFSTKSIFINHSNQIKFQSIFKSINSITLKNSCNLSCFLPSPSNFNSTRTSLILNHRQQIQEARQEFYKTLINQILTLEDLVDLNLINFLQSDSNSSNGRESTTNTNHPDQQPQQPQAESSSSSQSHPQKQLSHQVDINDFLIKLSNGSQTTSHQITLKSLNITTNHHLTDESLNALSRPNPLSDSFQNPHLSSYLTNLTLIDCPELTQEGFFKFLKSCENLKTLKIGKMNQLFKVDDLHHQSSKPSFESRENLNLFDCLANRWNGELSLLIIQDISVLLDTPTHFSSLKIQLETLHFDRCHITSNLIKSFPSLKHLSLYHSSIEDFTSFDYSDANWFRNPSQIKVRADGLDDSRGDRQLGMIDSKLGYMRSRQFWFFGSVEPVWIMDRELELELELDEDENDHGFGFGFGHKRLMKNEIRLLKSRCRNLMNVWV</sequence>
<proteinExistence type="predicted"/>
<gene>
    <name evidence="2" type="ORF">MELLADRAFT_105359</name>
</gene>
<evidence type="ECO:0000313" key="3">
    <source>
        <dbReference type="Proteomes" id="UP000001072"/>
    </source>
</evidence>
<dbReference type="KEGG" id="mlr:MELLADRAFT_105359"/>
<dbReference type="InterPro" id="IPR032675">
    <property type="entry name" value="LRR_dom_sf"/>
</dbReference>
<accession>F4RHV6</accession>
<evidence type="ECO:0008006" key="4">
    <source>
        <dbReference type="Google" id="ProtNLM"/>
    </source>
</evidence>
<feature type="compositionally biased region" description="Low complexity" evidence="1">
    <location>
        <begin position="217"/>
        <end position="240"/>
    </location>
</feature>
<protein>
    <recommendedName>
        <fullName evidence="4">F-box domain-containing protein</fullName>
    </recommendedName>
</protein>
<evidence type="ECO:0000313" key="2">
    <source>
        <dbReference type="EMBL" id="EGG07891.1"/>
    </source>
</evidence>
<feature type="region of interest" description="Disordered" evidence="1">
    <location>
        <begin position="1"/>
        <end position="26"/>
    </location>
</feature>
<name>F4RHV6_MELLP</name>